<gene>
    <name evidence="12" type="ORF">E4O86_08495</name>
</gene>
<name>A0A964WTE2_9HYPH</name>
<evidence type="ECO:0000256" key="1">
    <source>
        <dbReference type="ARBA" id="ARBA00004651"/>
    </source>
</evidence>
<dbReference type="PROSITE" id="PS51012">
    <property type="entry name" value="ABC_TM2"/>
    <property type="match status" value="1"/>
</dbReference>
<feature type="transmembrane region" description="Helical" evidence="9">
    <location>
        <begin position="217"/>
        <end position="236"/>
    </location>
</feature>
<keyword evidence="13" id="KW-1185">Reference proteome</keyword>
<evidence type="ECO:0000256" key="8">
    <source>
        <dbReference type="ARBA" id="ARBA00023136"/>
    </source>
</evidence>
<feature type="transmembrane region" description="Helical" evidence="9">
    <location>
        <begin position="164"/>
        <end position="183"/>
    </location>
</feature>
<proteinExistence type="inferred from homology"/>
<keyword evidence="5 9" id="KW-0812">Transmembrane</keyword>
<dbReference type="InterPro" id="IPR013525">
    <property type="entry name" value="ABC2_TM"/>
</dbReference>
<evidence type="ECO:0000256" key="3">
    <source>
        <dbReference type="ARBA" id="ARBA00022448"/>
    </source>
</evidence>
<evidence type="ECO:0000256" key="7">
    <source>
        <dbReference type="ARBA" id="ARBA00023047"/>
    </source>
</evidence>
<dbReference type="PANTHER" id="PTHR30413:SF10">
    <property type="entry name" value="CAPSULE POLYSACCHARIDE EXPORT INNER-MEMBRANE PROTEIN CTRC"/>
    <property type="match status" value="1"/>
</dbReference>
<comment type="caution">
    <text evidence="12">The sequence shown here is derived from an EMBL/GenBank/DDBJ whole genome shotgun (WGS) entry which is preliminary data.</text>
</comment>
<feature type="compositionally biased region" description="Basic and acidic residues" evidence="10">
    <location>
        <begin position="1"/>
        <end position="25"/>
    </location>
</feature>
<feature type="transmembrane region" description="Helical" evidence="9">
    <location>
        <begin position="111"/>
        <end position="129"/>
    </location>
</feature>
<evidence type="ECO:0000313" key="12">
    <source>
        <dbReference type="EMBL" id="MYZ47750.1"/>
    </source>
</evidence>
<dbReference type="GO" id="GO:0015774">
    <property type="term" value="P:polysaccharide transport"/>
    <property type="evidence" value="ECO:0007669"/>
    <property type="project" value="UniProtKB-KW"/>
</dbReference>
<evidence type="ECO:0000256" key="4">
    <source>
        <dbReference type="ARBA" id="ARBA00022475"/>
    </source>
</evidence>
<sequence>MTRRERDLRADRTCRLPGPRPERTASRRLGGPGTEWDCMKFSEISRNATSELRATAERWRMIHLMGSAELRRRYARSRLGQFWLTLSTAVFVLALGTFWAQVVKLPLETMIPHLAIGQILWTFLSTSVLESTSAFQSYSWVLQNQYTPNGVVISSVVYRNILSFIYNSTVIVAIIAFFGLFSMSGVLTFLLLFLLTCVFLSASCFIVAIICVRFRDVIQIVATLMTALFFFTPIFWKQQLLPAELQWIVRINPFAIVIQVLRAPLMGQPITAADLAAFLALVLLSAAAAFLLVGRLRHRIIFWV</sequence>
<keyword evidence="4 9" id="KW-1003">Cell membrane</keyword>
<comment type="subcellular location">
    <subcellularLocation>
        <location evidence="9">Cell inner membrane</location>
        <topology evidence="9">Multi-pass membrane protein</topology>
    </subcellularLocation>
    <subcellularLocation>
        <location evidence="1">Cell membrane</location>
        <topology evidence="1">Multi-pass membrane protein</topology>
    </subcellularLocation>
</comment>
<evidence type="ECO:0000256" key="5">
    <source>
        <dbReference type="ARBA" id="ARBA00022692"/>
    </source>
</evidence>
<evidence type="ECO:0000256" key="10">
    <source>
        <dbReference type="SAM" id="MobiDB-lite"/>
    </source>
</evidence>
<dbReference type="Pfam" id="PF01061">
    <property type="entry name" value="ABC2_membrane"/>
    <property type="match status" value="1"/>
</dbReference>
<organism evidence="12 13">
    <name type="scientific">Propylenella binzhouense</name>
    <dbReference type="NCBI Taxonomy" id="2555902"/>
    <lineage>
        <taxon>Bacteria</taxon>
        <taxon>Pseudomonadati</taxon>
        <taxon>Pseudomonadota</taxon>
        <taxon>Alphaproteobacteria</taxon>
        <taxon>Hyphomicrobiales</taxon>
        <taxon>Propylenellaceae</taxon>
        <taxon>Propylenella</taxon>
    </lineage>
</organism>
<evidence type="ECO:0000256" key="6">
    <source>
        <dbReference type="ARBA" id="ARBA00022989"/>
    </source>
</evidence>
<feature type="transmembrane region" description="Helical" evidence="9">
    <location>
        <begin position="189"/>
        <end position="210"/>
    </location>
</feature>
<feature type="region of interest" description="Disordered" evidence="10">
    <location>
        <begin position="1"/>
        <end position="31"/>
    </location>
</feature>
<evidence type="ECO:0000256" key="2">
    <source>
        <dbReference type="ARBA" id="ARBA00007783"/>
    </source>
</evidence>
<keyword evidence="8 9" id="KW-0472">Membrane</keyword>
<keyword evidence="7" id="KW-0762">Sugar transport</keyword>
<dbReference type="GO" id="GO:0015920">
    <property type="term" value="P:lipopolysaccharide transport"/>
    <property type="evidence" value="ECO:0007669"/>
    <property type="project" value="TreeGrafter"/>
</dbReference>
<accession>A0A964WTE2</accession>
<dbReference type="GO" id="GO:0005886">
    <property type="term" value="C:plasma membrane"/>
    <property type="evidence" value="ECO:0007669"/>
    <property type="project" value="UniProtKB-SubCell"/>
</dbReference>
<dbReference type="AlphaFoldDB" id="A0A964WTE2"/>
<reference evidence="12" key="1">
    <citation type="submission" date="2019-03" db="EMBL/GenBank/DDBJ databases">
        <title>Afifella sp. nov., isolated from activated sludge.</title>
        <authorList>
            <person name="Li Q."/>
            <person name="Liu Y."/>
        </authorList>
    </citation>
    <scope>NUCLEOTIDE SEQUENCE</scope>
    <source>
        <strain evidence="12">L72</strain>
    </source>
</reference>
<dbReference type="GO" id="GO:0140359">
    <property type="term" value="F:ABC-type transporter activity"/>
    <property type="evidence" value="ECO:0007669"/>
    <property type="project" value="InterPro"/>
</dbReference>
<dbReference type="InterPro" id="IPR047817">
    <property type="entry name" value="ABC2_TM_bact-type"/>
</dbReference>
<feature type="transmembrane region" description="Helical" evidence="9">
    <location>
        <begin position="275"/>
        <end position="293"/>
    </location>
</feature>
<comment type="similarity">
    <text evidence="2 9">Belongs to the ABC-2 integral membrane protein family.</text>
</comment>
<keyword evidence="6 9" id="KW-1133">Transmembrane helix</keyword>
<feature type="domain" description="ABC transmembrane type-2" evidence="11">
    <location>
        <begin position="79"/>
        <end position="296"/>
    </location>
</feature>
<feature type="transmembrane region" description="Helical" evidence="9">
    <location>
        <begin position="79"/>
        <end position="99"/>
    </location>
</feature>
<dbReference type="PANTHER" id="PTHR30413">
    <property type="entry name" value="INNER MEMBRANE TRANSPORT PERMEASE"/>
    <property type="match status" value="1"/>
</dbReference>
<evidence type="ECO:0000313" key="13">
    <source>
        <dbReference type="Proteomes" id="UP000773614"/>
    </source>
</evidence>
<keyword evidence="3 9" id="KW-0813">Transport</keyword>
<evidence type="ECO:0000259" key="11">
    <source>
        <dbReference type="PROSITE" id="PS51012"/>
    </source>
</evidence>
<evidence type="ECO:0000256" key="9">
    <source>
        <dbReference type="RuleBase" id="RU361157"/>
    </source>
</evidence>
<keyword evidence="7" id="KW-0625">Polysaccharide transport</keyword>
<dbReference type="EMBL" id="SPKJ01000020">
    <property type="protein sequence ID" value="MYZ47750.1"/>
    <property type="molecule type" value="Genomic_DNA"/>
</dbReference>
<protein>
    <recommendedName>
        <fullName evidence="9">Transport permease protein</fullName>
    </recommendedName>
</protein>
<dbReference type="Proteomes" id="UP000773614">
    <property type="component" value="Unassembled WGS sequence"/>
</dbReference>